<dbReference type="PANTHER" id="PTHR33207">
    <property type="entry name" value="F-BOX DOMAIN CONTAINING PROTEIN-RELATED"/>
    <property type="match status" value="1"/>
</dbReference>
<dbReference type="InterPro" id="IPR056594">
    <property type="entry name" value="AT5G49610-like_b-prop"/>
</dbReference>
<evidence type="ECO:0000313" key="3">
    <source>
        <dbReference type="EMBL" id="AWA45016.1"/>
    </source>
</evidence>
<organism evidence="3">
    <name type="scientific">Saccharum officinarum</name>
    <name type="common">Sugarcane</name>
    <dbReference type="NCBI Taxonomy" id="4547"/>
    <lineage>
        <taxon>Eukaryota</taxon>
        <taxon>Viridiplantae</taxon>
        <taxon>Streptophyta</taxon>
        <taxon>Embryophyta</taxon>
        <taxon>Tracheophyta</taxon>
        <taxon>Spermatophyta</taxon>
        <taxon>Magnoliopsida</taxon>
        <taxon>Liliopsida</taxon>
        <taxon>Poales</taxon>
        <taxon>Poaceae</taxon>
        <taxon>PACMAD clade</taxon>
        <taxon>Panicoideae</taxon>
        <taxon>Andropogonodae</taxon>
        <taxon>Andropogoneae</taxon>
        <taxon>Saccharinae</taxon>
        <taxon>Saccharum</taxon>
        <taxon>Saccharum officinarum species complex</taxon>
    </lineage>
</organism>
<dbReference type="Pfam" id="PF23635">
    <property type="entry name" value="Beta-prop_AT5G49610-like"/>
    <property type="match status" value="1"/>
</dbReference>
<dbReference type="EMBL" id="MH182556">
    <property type="protein sequence ID" value="AWA45016.1"/>
    <property type="molecule type" value="Genomic_DNA"/>
</dbReference>
<reference evidence="3" key="1">
    <citation type="submission" date="2018-04" db="EMBL/GenBank/DDBJ databases">
        <title>Comparative Analysis of Homologous Sequences of Saccharum officinarum and Saccharum spontaneum Reveals Independent Polyploidization Events.</title>
        <authorList>
            <person name="Sharma A."/>
            <person name="Song J."/>
            <person name="Lin Q."/>
            <person name="Singh R."/>
            <person name="Ramos N."/>
            <person name="Wang K."/>
            <person name="Zhang J."/>
            <person name="Ming R."/>
            <person name="Yu Q."/>
        </authorList>
    </citation>
    <scope>NUCLEOTIDE SEQUENCE</scope>
</reference>
<accession>A0A678T547</accession>
<dbReference type="SUPFAM" id="SSF81383">
    <property type="entry name" value="F-box domain"/>
    <property type="match status" value="1"/>
</dbReference>
<feature type="domain" description="F-box protein AT5G49610-like beta-propeller" evidence="2">
    <location>
        <begin position="130"/>
        <end position="402"/>
    </location>
</feature>
<dbReference type="AlphaFoldDB" id="A0A678T547"/>
<evidence type="ECO:0000256" key="1">
    <source>
        <dbReference type="SAM" id="MobiDB-lite"/>
    </source>
</evidence>
<name>A0A678T547_SACOF</name>
<dbReference type="InterPro" id="IPR036047">
    <property type="entry name" value="F-box-like_dom_sf"/>
</dbReference>
<gene>
    <name evidence="3" type="ORF">SO116P10_000010</name>
</gene>
<feature type="region of interest" description="Disordered" evidence="1">
    <location>
        <begin position="1"/>
        <end position="22"/>
    </location>
</feature>
<protein>
    <recommendedName>
        <fullName evidence="2">F-box protein AT5G49610-like beta-propeller domain-containing protein</fullName>
    </recommendedName>
</protein>
<proteinExistence type="predicted"/>
<evidence type="ECO:0000259" key="2">
    <source>
        <dbReference type="Pfam" id="PF23635"/>
    </source>
</evidence>
<sequence length="442" mass="50032">MPRRHHQPRQRQPPTAKPQRPTVTTIHSLGDDLLCEIFLRLPSLPSLVHAAFTCRAFLAVIRPSTFRRRFRALHPPPLLGFFFESIGTDVPSFSPIRRRSDPDIAAAVRSADIFLTRIPYYKDAFPGWSIKECRGGCLLLVSCCTQQIAVYNPLTRALDLFPTPPDDISRGYRGKFCYMNYFLVYSDQSTGSFRVVSSCHDKSRVRASVFSSDTREWQILPWSGIAPAQPSGNNHWLMGGTQVNGKLYWPHTKQAYMVVLDTATLQFSCMDLLEHLKGHGYLYELGATKDGKLCIVSVAGFTLITWFRRADASGAEEWMLHNVIRLEGEILQATNIPEDELYEHRLKVFAVLDGIVYMSIGGEHILPSWFLSFCLETRKLEKLFQKTFDNCVYPYIMGWPPFLIGNDIDMALDSGVQSSVNRSTNKGGRMGVTTGWQFSEIA</sequence>